<feature type="region of interest" description="Disordered" evidence="2">
    <location>
        <begin position="194"/>
        <end position="222"/>
    </location>
</feature>
<dbReference type="PROSITE" id="PS00011">
    <property type="entry name" value="GLA_1"/>
    <property type="match status" value="1"/>
</dbReference>
<reference evidence="6" key="2">
    <citation type="submission" date="2025-09" db="UniProtKB">
        <authorList>
            <consortium name="Ensembl"/>
        </authorList>
    </citation>
    <scope>IDENTIFICATION</scope>
</reference>
<feature type="compositionally biased region" description="Basic residues" evidence="2">
    <location>
        <begin position="211"/>
        <end position="222"/>
    </location>
</feature>
<keyword evidence="7" id="KW-1185">Reference proteome</keyword>
<name>A0A8D0B1E1_SALMN</name>
<reference evidence="6" key="1">
    <citation type="submission" date="2025-08" db="UniProtKB">
        <authorList>
            <consortium name="Ensembl"/>
        </authorList>
    </citation>
    <scope>IDENTIFICATION</scope>
</reference>
<protein>
    <submittedName>
        <fullName evidence="6">Proline rich and Gla domain 4</fullName>
    </submittedName>
</protein>
<dbReference type="InterPro" id="IPR017857">
    <property type="entry name" value="Coagulation_fac-like_Gla_dom"/>
</dbReference>
<evidence type="ECO:0000313" key="7">
    <source>
        <dbReference type="Proteomes" id="UP000694421"/>
    </source>
</evidence>
<evidence type="ECO:0000256" key="4">
    <source>
        <dbReference type="SAM" id="SignalP"/>
    </source>
</evidence>
<dbReference type="Ensembl" id="ENSSMRT00000001817.1">
    <property type="protein sequence ID" value="ENSSMRP00000001517.1"/>
    <property type="gene ID" value="ENSSMRG00000001322.1"/>
</dbReference>
<keyword evidence="4" id="KW-0732">Signal</keyword>
<dbReference type="OMA" id="WKDVFTS"/>
<keyword evidence="3" id="KW-1133">Transmembrane helix</keyword>
<dbReference type="GO" id="GO:0050699">
    <property type="term" value="F:WW domain binding"/>
    <property type="evidence" value="ECO:0007669"/>
    <property type="project" value="Ensembl"/>
</dbReference>
<dbReference type="InterPro" id="IPR050442">
    <property type="entry name" value="Peptidase_S1_coag_factors"/>
</dbReference>
<keyword evidence="1" id="KW-1015">Disulfide bond</keyword>
<dbReference type="PANTHER" id="PTHR24278:SF38">
    <property type="entry name" value="TRANSMEMBRANE GAMMA-CARBOXYGLUTAMIC ACID PROTEIN 4"/>
    <property type="match status" value="1"/>
</dbReference>
<dbReference type="FunFam" id="4.10.740.10:FF:000001">
    <property type="entry name" value="vitamin K-dependent protein S"/>
    <property type="match status" value="1"/>
</dbReference>
<feature type="chain" id="PRO_5034984535" evidence="4">
    <location>
        <begin position="17"/>
        <end position="222"/>
    </location>
</feature>
<dbReference type="GeneTree" id="ENSGT00940000158268"/>
<dbReference type="Pfam" id="PF00594">
    <property type="entry name" value="Gla"/>
    <property type="match status" value="1"/>
</dbReference>
<dbReference type="PANTHER" id="PTHR24278">
    <property type="entry name" value="COAGULATION FACTOR"/>
    <property type="match status" value="1"/>
</dbReference>
<dbReference type="Gene3D" id="4.10.740.10">
    <property type="entry name" value="Coagulation Factor IX"/>
    <property type="match status" value="1"/>
</dbReference>
<dbReference type="PRINTS" id="PR00001">
    <property type="entry name" value="GLABLOOD"/>
</dbReference>
<dbReference type="InterPro" id="IPR000294">
    <property type="entry name" value="GLA_domain"/>
</dbReference>
<dbReference type="SMART" id="SM00069">
    <property type="entry name" value="GLA"/>
    <property type="match status" value="1"/>
</dbReference>
<accession>A0A8D0B1E1</accession>
<feature type="transmembrane region" description="Helical" evidence="3">
    <location>
        <begin position="114"/>
        <end position="139"/>
    </location>
</feature>
<evidence type="ECO:0000256" key="1">
    <source>
        <dbReference type="ARBA" id="ARBA00023157"/>
    </source>
</evidence>
<dbReference type="Proteomes" id="UP000694421">
    <property type="component" value="Unplaced"/>
</dbReference>
<dbReference type="AlphaFoldDB" id="A0A8D0B1E1"/>
<feature type="domain" description="Gla" evidence="5">
    <location>
        <begin position="51"/>
        <end position="97"/>
    </location>
</feature>
<sequence>MFFLPILVLQLPLIRAFPQCSKQLKKSKDTTNEVFFSAEQANFFIGRHLLYNRFDFELVTKADLERECYEETCDYEEAREYFEDPGKTKSFWKDYVNRVPGAKINEQEMQKIDVMGLLTGLVAIGVLLVISGLLIYYLCQTRCKQRRLPRHPSSRGHNSSVIFQRHEEFSLNPLSPDTEQTGLPTYEQAVALTGHCDAPPPPYPGPSGKFKMFKKSISHPGP</sequence>
<dbReference type="GO" id="GO:0005615">
    <property type="term" value="C:extracellular space"/>
    <property type="evidence" value="ECO:0007669"/>
    <property type="project" value="TreeGrafter"/>
</dbReference>
<evidence type="ECO:0000256" key="3">
    <source>
        <dbReference type="SAM" id="Phobius"/>
    </source>
</evidence>
<dbReference type="PROSITE" id="PS50998">
    <property type="entry name" value="GLA_2"/>
    <property type="match status" value="1"/>
</dbReference>
<feature type="signal peptide" evidence="4">
    <location>
        <begin position="1"/>
        <end position="16"/>
    </location>
</feature>
<evidence type="ECO:0000313" key="6">
    <source>
        <dbReference type="Ensembl" id="ENSSMRP00000001517.1"/>
    </source>
</evidence>
<dbReference type="SUPFAM" id="SSF57630">
    <property type="entry name" value="GLA-domain"/>
    <property type="match status" value="1"/>
</dbReference>
<keyword evidence="3" id="KW-0812">Transmembrane</keyword>
<organism evidence="6 7">
    <name type="scientific">Salvator merianae</name>
    <name type="common">Argentine black and white tegu</name>
    <name type="synonym">Tupinambis merianae</name>
    <dbReference type="NCBI Taxonomy" id="96440"/>
    <lineage>
        <taxon>Eukaryota</taxon>
        <taxon>Metazoa</taxon>
        <taxon>Chordata</taxon>
        <taxon>Craniata</taxon>
        <taxon>Vertebrata</taxon>
        <taxon>Euteleostomi</taxon>
        <taxon>Lepidosauria</taxon>
        <taxon>Squamata</taxon>
        <taxon>Bifurcata</taxon>
        <taxon>Unidentata</taxon>
        <taxon>Episquamata</taxon>
        <taxon>Laterata</taxon>
        <taxon>Teiioidea</taxon>
        <taxon>Teiidae</taxon>
        <taxon>Salvator</taxon>
    </lineage>
</organism>
<evidence type="ECO:0000259" key="5">
    <source>
        <dbReference type="PROSITE" id="PS50998"/>
    </source>
</evidence>
<evidence type="ECO:0000256" key="2">
    <source>
        <dbReference type="SAM" id="MobiDB-lite"/>
    </source>
</evidence>
<proteinExistence type="predicted"/>
<dbReference type="GO" id="GO:0005509">
    <property type="term" value="F:calcium ion binding"/>
    <property type="evidence" value="ECO:0007669"/>
    <property type="project" value="InterPro"/>
</dbReference>
<dbReference type="InterPro" id="IPR035972">
    <property type="entry name" value="GLA-like_dom_SF"/>
</dbReference>
<keyword evidence="3" id="KW-0472">Membrane</keyword>
<dbReference type="GO" id="GO:0005886">
    <property type="term" value="C:plasma membrane"/>
    <property type="evidence" value="ECO:0007669"/>
    <property type="project" value="Ensembl"/>
</dbReference>